<evidence type="ECO:0000313" key="2">
    <source>
        <dbReference type="EMBL" id="KAK4754167.1"/>
    </source>
</evidence>
<accession>A0AAN7JWI1</accession>
<evidence type="ECO:0000256" key="1">
    <source>
        <dbReference type="SAM" id="MobiDB-lite"/>
    </source>
</evidence>
<comment type="caution">
    <text evidence="2">The sequence shown here is derived from an EMBL/GenBank/DDBJ whole genome shotgun (WGS) entry which is preliminary data.</text>
</comment>
<dbReference type="EMBL" id="JAXIOK010000015">
    <property type="protein sequence ID" value="KAK4754167.1"/>
    <property type="molecule type" value="Genomic_DNA"/>
</dbReference>
<evidence type="ECO:0000313" key="3">
    <source>
        <dbReference type="Proteomes" id="UP001345219"/>
    </source>
</evidence>
<feature type="compositionally biased region" description="Polar residues" evidence="1">
    <location>
        <begin position="1"/>
        <end position="12"/>
    </location>
</feature>
<feature type="region of interest" description="Disordered" evidence="1">
    <location>
        <begin position="1"/>
        <end position="59"/>
    </location>
</feature>
<organism evidence="2 3">
    <name type="scientific">Trapa incisa</name>
    <dbReference type="NCBI Taxonomy" id="236973"/>
    <lineage>
        <taxon>Eukaryota</taxon>
        <taxon>Viridiplantae</taxon>
        <taxon>Streptophyta</taxon>
        <taxon>Embryophyta</taxon>
        <taxon>Tracheophyta</taxon>
        <taxon>Spermatophyta</taxon>
        <taxon>Magnoliopsida</taxon>
        <taxon>eudicotyledons</taxon>
        <taxon>Gunneridae</taxon>
        <taxon>Pentapetalae</taxon>
        <taxon>rosids</taxon>
        <taxon>malvids</taxon>
        <taxon>Myrtales</taxon>
        <taxon>Lythraceae</taxon>
        <taxon>Trapa</taxon>
    </lineage>
</organism>
<name>A0AAN7JWI1_9MYRT</name>
<protein>
    <submittedName>
        <fullName evidence="2">Uncharacterized protein</fullName>
    </submittedName>
</protein>
<sequence length="81" mass="7895">MNPSSTTDNGNKSAPEGGGGQVNSTVTSASAGQGQQLRDLQVPHQSQNNPAAPKTSGGVLTAAAASAASSLQFAKEAISGK</sequence>
<gene>
    <name evidence="2" type="ORF">SAY87_002271</name>
</gene>
<reference evidence="2 3" key="1">
    <citation type="journal article" date="2023" name="Hortic Res">
        <title>Pangenome of water caltrop reveals structural variations and asymmetric subgenome divergence after allopolyploidization.</title>
        <authorList>
            <person name="Zhang X."/>
            <person name="Chen Y."/>
            <person name="Wang L."/>
            <person name="Yuan Y."/>
            <person name="Fang M."/>
            <person name="Shi L."/>
            <person name="Lu R."/>
            <person name="Comes H.P."/>
            <person name="Ma Y."/>
            <person name="Chen Y."/>
            <person name="Huang G."/>
            <person name="Zhou Y."/>
            <person name="Zheng Z."/>
            <person name="Qiu Y."/>
        </authorList>
    </citation>
    <scope>NUCLEOTIDE SEQUENCE [LARGE SCALE GENOMIC DNA]</scope>
    <source>
        <tissue evidence="2">Roots</tissue>
    </source>
</reference>
<keyword evidence="3" id="KW-1185">Reference proteome</keyword>
<dbReference type="Proteomes" id="UP001345219">
    <property type="component" value="Chromosome 2"/>
</dbReference>
<dbReference type="AlphaFoldDB" id="A0AAN7JWI1"/>
<feature type="compositionally biased region" description="Polar residues" evidence="1">
    <location>
        <begin position="22"/>
        <end position="50"/>
    </location>
</feature>
<proteinExistence type="predicted"/>